<keyword evidence="6 9" id="KW-0238">DNA-binding</keyword>
<dbReference type="Pfam" id="PF18337">
    <property type="entry name" value="Tudor_RapA"/>
    <property type="match status" value="1"/>
</dbReference>
<evidence type="ECO:0000256" key="8">
    <source>
        <dbReference type="ARBA" id="ARBA00023163"/>
    </source>
</evidence>
<dbReference type="InterPro" id="IPR000330">
    <property type="entry name" value="SNF2_N"/>
</dbReference>
<dbReference type="InterPro" id="IPR023949">
    <property type="entry name" value="Helicase_RapA"/>
</dbReference>
<evidence type="ECO:0000256" key="7">
    <source>
        <dbReference type="ARBA" id="ARBA00023159"/>
    </source>
</evidence>
<dbReference type="Pfam" id="PF00176">
    <property type="entry name" value="SNF2-rel_dom"/>
    <property type="match status" value="1"/>
</dbReference>
<feature type="domain" description="Helicase C-terminal" evidence="12">
    <location>
        <begin position="473"/>
        <end position="627"/>
    </location>
</feature>
<evidence type="ECO:0000256" key="5">
    <source>
        <dbReference type="ARBA" id="ARBA00023015"/>
    </source>
</evidence>
<feature type="coiled-coil region" evidence="10">
    <location>
        <begin position="646"/>
        <end position="677"/>
    </location>
</feature>
<dbReference type="GO" id="GO:0016817">
    <property type="term" value="F:hydrolase activity, acting on acid anhydrides"/>
    <property type="evidence" value="ECO:0007669"/>
    <property type="project" value="InterPro"/>
</dbReference>
<dbReference type="Proteomes" id="UP000070299">
    <property type="component" value="Unassembled WGS sequence"/>
</dbReference>
<dbReference type="SUPFAM" id="SSF52540">
    <property type="entry name" value="P-loop containing nucleoside triphosphate hydrolases"/>
    <property type="match status" value="2"/>
</dbReference>
<comment type="subunit">
    <text evidence="9">Interacts with the RNAP. Has a higher affinity for the core RNAP than for the holoenzyme. Its ATPase activity is stimulated by binding to RNAP.</text>
</comment>
<dbReference type="STRING" id="1799789.AX660_18390"/>
<evidence type="ECO:0000259" key="12">
    <source>
        <dbReference type="PROSITE" id="PS51194"/>
    </source>
</evidence>
<dbReference type="InterPro" id="IPR040765">
    <property type="entry name" value="Tudor_1_RapA"/>
</dbReference>
<evidence type="ECO:0000256" key="1">
    <source>
        <dbReference type="ARBA" id="ARBA00022741"/>
    </source>
</evidence>
<keyword evidence="1 9" id="KW-0547">Nucleotide-binding</keyword>
<dbReference type="GO" id="GO:0004386">
    <property type="term" value="F:helicase activity"/>
    <property type="evidence" value="ECO:0007669"/>
    <property type="project" value="UniProtKB-UniRule"/>
</dbReference>
<dbReference type="Gene3D" id="6.10.140.2230">
    <property type="match status" value="1"/>
</dbReference>
<dbReference type="PANTHER" id="PTHR45766">
    <property type="entry name" value="DNA ANNEALING HELICASE AND ENDONUCLEASE ZRANB3 FAMILY MEMBER"/>
    <property type="match status" value="1"/>
</dbReference>
<dbReference type="CDD" id="cd18793">
    <property type="entry name" value="SF2_C_SNF"/>
    <property type="match status" value="1"/>
</dbReference>
<evidence type="ECO:0000313" key="14">
    <source>
        <dbReference type="Proteomes" id="UP000070299"/>
    </source>
</evidence>
<dbReference type="SMART" id="SM00490">
    <property type="entry name" value="HELICc"/>
    <property type="match status" value="1"/>
</dbReference>
<dbReference type="EC" id="3.6.4.-" evidence="9"/>
<keyword evidence="14" id="KW-1185">Reference proteome</keyword>
<dbReference type="GO" id="GO:0005524">
    <property type="term" value="F:ATP binding"/>
    <property type="evidence" value="ECO:0007669"/>
    <property type="project" value="UniProtKB-UniRule"/>
</dbReference>
<dbReference type="Pfam" id="PF18339">
    <property type="entry name" value="Tudor_1_RapA"/>
    <property type="match status" value="1"/>
</dbReference>
<evidence type="ECO:0000259" key="11">
    <source>
        <dbReference type="PROSITE" id="PS51192"/>
    </source>
</evidence>
<dbReference type="InterPro" id="IPR040766">
    <property type="entry name" value="Tudor_2_RapA"/>
</dbReference>
<feature type="binding site" evidence="9">
    <location>
        <begin position="180"/>
        <end position="187"/>
    </location>
    <ligand>
        <name>ATP</name>
        <dbReference type="ChEBI" id="CHEBI:30616"/>
    </ligand>
</feature>
<dbReference type="HAMAP" id="MF_01821">
    <property type="entry name" value="Helicase_RapA"/>
    <property type="match status" value="1"/>
</dbReference>
<evidence type="ECO:0000256" key="3">
    <source>
        <dbReference type="ARBA" id="ARBA00022806"/>
    </source>
</evidence>
<dbReference type="PANTHER" id="PTHR45766:SF6">
    <property type="entry name" value="SWI_SNF-RELATED MATRIX-ASSOCIATED ACTIN-DEPENDENT REGULATOR OF CHROMATIN SUBFAMILY A-LIKE PROTEIN 1"/>
    <property type="match status" value="1"/>
</dbReference>
<feature type="domain" description="Helicase ATP-binding" evidence="11">
    <location>
        <begin position="167"/>
        <end position="337"/>
    </location>
</feature>
<comment type="function">
    <text evidence="9">Transcription regulator that activates transcription by stimulating RNA polymerase (RNAP) recycling in case of stress conditions such as supercoiled DNA or high salt concentrations. Probably acts by releasing the RNAP, when it is trapped or immobilized on tightly supercoiled DNA. Does not activate transcription on linear DNA. Probably not involved in DNA repair.</text>
</comment>
<evidence type="ECO:0000313" key="13">
    <source>
        <dbReference type="EMBL" id="KXI28339.1"/>
    </source>
</evidence>
<evidence type="ECO:0000256" key="10">
    <source>
        <dbReference type="SAM" id="Coils"/>
    </source>
</evidence>
<keyword evidence="10" id="KW-0175">Coiled coil</keyword>
<dbReference type="SMART" id="SM00487">
    <property type="entry name" value="DEXDc"/>
    <property type="match status" value="1"/>
</dbReference>
<dbReference type="InterPro" id="IPR057342">
    <property type="entry name" value="DEXDc_RapA"/>
</dbReference>
<dbReference type="InterPro" id="IPR027417">
    <property type="entry name" value="P-loop_NTPase"/>
</dbReference>
<feature type="short sequence motif" description="DEAH box" evidence="9">
    <location>
        <begin position="283"/>
        <end position="286"/>
    </location>
</feature>
<dbReference type="Gene3D" id="3.30.360.80">
    <property type="match status" value="1"/>
</dbReference>
<evidence type="ECO:0000256" key="2">
    <source>
        <dbReference type="ARBA" id="ARBA00022801"/>
    </source>
</evidence>
<sequence>MAKQQLFALGQRWLSDTETDLGLGTIILLDMRTVTVLFPATGETRVYAAQSAPLTRIQFEAGDTVKSHEGWELLVEQVTEQNGQLSYQGTRLDKKTSVVLKETFIDHHFQLNQPEQRLFNGQFDHPKWFDLREQCLNHQFNHSVSDLLGFVGARVDLIPHQLHIASEVGRRHAPRVLLADEVGLGKTIEAALIIHQQILTARAQRVLIVVPSSLVHQWLVEMLRRVNLAFSVFDEERCEAMAEDASNPFEAEQLVICSLDFLTHNSRYYQQAIEAQWDLMVVDEAHHLKWSQGQPSQEYQVIEGLAEVTKGVLLLTATPDQLGHESHFARLRLLDPARFHDYQRFVQEEQQYSQLAKAITPLLSGKTLSEENLSAIAQFADAQMLSGINQATSEQKTKLLHTLLDRHGTGRMLFRNSRAGVSGFPERQLISQALKQPLEYKVLLDLEPENLQLHLTPERHPDVVNTWVNFDPRVDWFIDKLKSLKGEKVLTICASAATAMQLSEALRVKAGIRSTVFHEGMSIVDRDKAAVYFSQTEEGAQVLICSEIGSEGRNFQFAHHLVLFDLPRVPDLLEQRIGRLDRIGQKHDVSIHVPYFDLSAQQILLDWYHRGLNAFEQTCPTGMIVFEETQELLHECLQSPEDETLYQQLINQTAQLHKELKAKLEQGRDKLLELNSSGHGRVEGFLTHILEAEESPTLELFMTKLFDAIGVLQEEKDESCYLLRPTETMLSPLPGLDEEGMTVTYERTTATRVEQAHFLSWDHPMITHAMDMMTTEVVGKSSIGLCQDKSLPPGAYWLECLFVLSAKAEKSLQLTRFLPPTPVKICLNAKLQEDNKQFFRIEPVSGKMGNQLINALRNQIVGVLENAQQQAEQRGIVIKQQRQKQMHTLLGDELARLQSLQQVNPAIRPEEIEHLAKQIGSLDELISNAKLHLEAVRLVVNNP</sequence>
<dbReference type="OrthoDB" id="9814088at2"/>
<dbReference type="Gene3D" id="3.40.50.10810">
    <property type="entry name" value="Tandem AAA-ATPase domain"/>
    <property type="match status" value="1"/>
</dbReference>
<keyword evidence="4 9" id="KW-0067">ATP-binding</keyword>
<comment type="caution">
    <text evidence="13">The sequence shown here is derived from an EMBL/GenBank/DDBJ whole genome shotgun (WGS) entry which is preliminary data.</text>
</comment>
<dbReference type="Gene3D" id="6.10.140.1500">
    <property type="match status" value="1"/>
</dbReference>
<dbReference type="PROSITE" id="PS51194">
    <property type="entry name" value="HELICASE_CTER"/>
    <property type="match status" value="1"/>
</dbReference>
<dbReference type="InterPro" id="IPR022737">
    <property type="entry name" value="RapA_C"/>
</dbReference>
<accession>A0A135ZZC9</accession>
<evidence type="ECO:0000256" key="9">
    <source>
        <dbReference type="HAMAP-Rule" id="MF_01821"/>
    </source>
</evidence>
<gene>
    <name evidence="9" type="primary">rapA</name>
    <name evidence="13" type="ORF">AX660_18390</name>
</gene>
<protein>
    <recommendedName>
        <fullName evidence="9">RNA polymerase-associated protein RapA</fullName>
        <ecNumber evidence="9">3.6.4.-</ecNumber>
    </recommendedName>
    <alternativeName>
        <fullName evidence="9">ATP-dependent helicase HepA</fullName>
    </alternativeName>
</protein>
<dbReference type="InterPro" id="IPR014001">
    <property type="entry name" value="Helicase_ATP-bd"/>
</dbReference>
<dbReference type="InterPro" id="IPR001650">
    <property type="entry name" value="Helicase_C-like"/>
</dbReference>
<evidence type="ECO:0000256" key="4">
    <source>
        <dbReference type="ARBA" id="ARBA00022840"/>
    </source>
</evidence>
<organism evidence="13 14">
    <name type="scientific">Paraglaciecola hydrolytica</name>
    <dbReference type="NCBI Taxonomy" id="1799789"/>
    <lineage>
        <taxon>Bacteria</taxon>
        <taxon>Pseudomonadati</taxon>
        <taxon>Pseudomonadota</taxon>
        <taxon>Gammaproteobacteria</taxon>
        <taxon>Alteromonadales</taxon>
        <taxon>Alteromonadaceae</taxon>
        <taxon>Paraglaciecola</taxon>
    </lineage>
</organism>
<dbReference type="Pfam" id="PF12137">
    <property type="entry name" value="RapA_C"/>
    <property type="match status" value="1"/>
</dbReference>
<dbReference type="GO" id="GO:0003677">
    <property type="term" value="F:DNA binding"/>
    <property type="evidence" value="ECO:0007669"/>
    <property type="project" value="UniProtKB-KW"/>
</dbReference>
<keyword evidence="5 9" id="KW-0805">Transcription regulation</keyword>
<dbReference type="RefSeq" id="WP_068378520.1">
    <property type="nucleotide sequence ID" value="NZ_LSNE01000007.1"/>
</dbReference>
<dbReference type="Gene3D" id="2.30.30.140">
    <property type="match status" value="1"/>
</dbReference>
<dbReference type="AlphaFoldDB" id="A0A135ZZC9"/>
<dbReference type="Gene3D" id="2.30.30.930">
    <property type="match status" value="1"/>
</dbReference>
<dbReference type="NCBIfam" id="NF003426">
    <property type="entry name" value="PRK04914.1"/>
    <property type="match status" value="1"/>
</dbReference>
<comment type="similarity">
    <text evidence="9">Belongs to the SNF2/RAD54 helicase family. RapA subfamily.</text>
</comment>
<proteinExistence type="inferred from homology"/>
<dbReference type="PROSITE" id="PS51192">
    <property type="entry name" value="HELICASE_ATP_BIND_1"/>
    <property type="match status" value="1"/>
</dbReference>
<name>A0A135ZZC9_9ALTE</name>
<keyword evidence="2 9" id="KW-0378">Hydrolase</keyword>
<dbReference type="Pfam" id="PF00271">
    <property type="entry name" value="Helicase_C"/>
    <property type="match status" value="1"/>
</dbReference>
<evidence type="ECO:0000256" key="6">
    <source>
        <dbReference type="ARBA" id="ARBA00023125"/>
    </source>
</evidence>
<keyword evidence="3 9" id="KW-0347">Helicase</keyword>
<keyword evidence="7 9" id="KW-0010">Activator</keyword>
<dbReference type="GO" id="GO:0006355">
    <property type="term" value="P:regulation of DNA-templated transcription"/>
    <property type="evidence" value="ECO:0007669"/>
    <property type="project" value="UniProtKB-UniRule"/>
</dbReference>
<keyword evidence="8 9" id="KW-0804">Transcription</keyword>
<reference evidence="14" key="1">
    <citation type="submission" date="2016-02" db="EMBL/GenBank/DDBJ databases">
        <authorList>
            <person name="Schultz-Johansen M."/>
            <person name="Glaring M.A."/>
            <person name="Bech P.K."/>
            <person name="Stougaard P."/>
        </authorList>
    </citation>
    <scope>NUCLEOTIDE SEQUENCE [LARGE SCALE GENOMIC DNA]</scope>
    <source>
        <strain evidence="14">S66</strain>
    </source>
</reference>
<dbReference type="InterPro" id="IPR049730">
    <property type="entry name" value="SNF2/RAD54-like_C"/>
</dbReference>
<dbReference type="InterPro" id="IPR038718">
    <property type="entry name" value="SNF2-like_sf"/>
</dbReference>
<dbReference type="EMBL" id="LSNE01000007">
    <property type="protein sequence ID" value="KXI28339.1"/>
    <property type="molecule type" value="Genomic_DNA"/>
</dbReference>
<dbReference type="Gene3D" id="3.40.50.300">
    <property type="entry name" value="P-loop containing nucleotide triphosphate hydrolases"/>
    <property type="match status" value="1"/>
</dbReference>
<dbReference type="CDD" id="cd18011">
    <property type="entry name" value="DEXDc_RapA"/>
    <property type="match status" value="1"/>
</dbReference>